<evidence type="ECO:0000256" key="1">
    <source>
        <dbReference type="ARBA" id="ARBA00006479"/>
    </source>
</evidence>
<evidence type="ECO:0000313" key="3">
    <source>
        <dbReference type="EMBL" id="EYF01010.1"/>
    </source>
</evidence>
<dbReference type="PANTHER" id="PTHR18964:SF149">
    <property type="entry name" value="BIFUNCTIONAL UDP-N-ACETYLGLUCOSAMINE 2-EPIMERASE_N-ACETYLMANNOSAMINE KINASE"/>
    <property type="match status" value="1"/>
</dbReference>
<proteinExistence type="inferred from homology"/>
<dbReference type="SUPFAM" id="SSF53067">
    <property type="entry name" value="Actin-like ATPase domain"/>
    <property type="match status" value="1"/>
</dbReference>
<dbReference type="Gene3D" id="3.30.420.40">
    <property type="match status" value="2"/>
</dbReference>
<dbReference type="eggNOG" id="COG1940">
    <property type="taxonomic scope" value="Bacteria"/>
</dbReference>
<dbReference type="Proteomes" id="UP000019678">
    <property type="component" value="Unassembled WGS sequence"/>
</dbReference>
<keyword evidence="4" id="KW-1185">Reference proteome</keyword>
<comment type="caution">
    <text evidence="3">The sequence shown here is derived from an EMBL/GenBank/DDBJ whole genome shotgun (WGS) entry which is preliminary data.</text>
</comment>
<dbReference type="InterPro" id="IPR043129">
    <property type="entry name" value="ATPase_NBD"/>
</dbReference>
<protein>
    <recommendedName>
        <fullName evidence="5">Glucokinase</fullName>
    </recommendedName>
</protein>
<dbReference type="PANTHER" id="PTHR18964">
    <property type="entry name" value="ROK (REPRESSOR, ORF, KINASE) FAMILY"/>
    <property type="match status" value="1"/>
</dbReference>
<accession>A0A017SWP5</accession>
<feature type="region of interest" description="Disordered" evidence="2">
    <location>
        <begin position="214"/>
        <end position="236"/>
    </location>
</feature>
<dbReference type="AlphaFoldDB" id="A0A017SWP5"/>
<name>A0A017SWP5_9BACT</name>
<dbReference type="RefSeq" id="WP_052376714.1">
    <property type="nucleotide sequence ID" value="NZ_ASRX01000092.1"/>
</dbReference>
<reference evidence="3 4" key="1">
    <citation type="submission" date="2013-05" db="EMBL/GenBank/DDBJ databases">
        <title>Genome assembly of Chondromyces apiculatus DSM 436.</title>
        <authorList>
            <person name="Sharma G."/>
            <person name="Khatri I."/>
            <person name="Kaur C."/>
            <person name="Mayilraj S."/>
            <person name="Subramanian S."/>
        </authorList>
    </citation>
    <scope>NUCLEOTIDE SEQUENCE [LARGE SCALE GENOMIC DNA]</scope>
    <source>
        <strain evidence="3 4">DSM 436</strain>
    </source>
</reference>
<organism evidence="3 4">
    <name type="scientific">Chondromyces apiculatus DSM 436</name>
    <dbReference type="NCBI Taxonomy" id="1192034"/>
    <lineage>
        <taxon>Bacteria</taxon>
        <taxon>Pseudomonadati</taxon>
        <taxon>Myxococcota</taxon>
        <taxon>Polyangia</taxon>
        <taxon>Polyangiales</taxon>
        <taxon>Polyangiaceae</taxon>
        <taxon>Chondromyces</taxon>
    </lineage>
</organism>
<sequence>MSVQGCTLVFDVGGTNLRAGLHDPTTGGIVAELTRATPSLWTLPGLRAEELRARLLEEMEAMGRALLGECHPALVSAALPGPVDDQGDVHGCPTIWGHLDQGPFAVRAALERTWPGARIFVVNDVTAAGYRYLDEGAGDAGSLCVLTVSSGIGHKVFIAGRPALGPSGRGGEIGHWRVDLSPEAPLCDCGGRGHLAAIASGRGVLRAAAHHARRDPGAFGRSPLGERSGGDPDALDNPALAEAFRGGDPWAHDVVCAAAQPLGQALAAIHLGVGTERFVLVGGFALALGERYRAEVARAAAACTWGPPEDWDARVTLGDAHEPIGLLGAGRYALAMAAGSSTASTTPAASTAPQAQQEVP</sequence>
<evidence type="ECO:0000256" key="2">
    <source>
        <dbReference type="SAM" id="MobiDB-lite"/>
    </source>
</evidence>
<evidence type="ECO:0000313" key="4">
    <source>
        <dbReference type="Proteomes" id="UP000019678"/>
    </source>
</evidence>
<comment type="similarity">
    <text evidence="1">Belongs to the ROK (NagC/XylR) family.</text>
</comment>
<dbReference type="OrthoDB" id="8772678at2"/>
<dbReference type="Pfam" id="PF00480">
    <property type="entry name" value="ROK"/>
    <property type="match status" value="1"/>
</dbReference>
<dbReference type="EMBL" id="ASRX01000092">
    <property type="protein sequence ID" value="EYF01010.1"/>
    <property type="molecule type" value="Genomic_DNA"/>
</dbReference>
<evidence type="ECO:0008006" key="5">
    <source>
        <dbReference type="Google" id="ProtNLM"/>
    </source>
</evidence>
<dbReference type="InterPro" id="IPR000600">
    <property type="entry name" value="ROK"/>
</dbReference>
<dbReference type="STRING" id="1192034.CAP_8797"/>
<gene>
    <name evidence="3" type="ORF">CAP_8797</name>
</gene>